<evidence type="ECO:0000313" key="3">
    <source>
        <dbReference type="Proteomes" id="UP000316343"/>
    </source>
</evidence>
<name>A0A547PC04_9SPHN</name>
<comment type="caution">
    <text evidence="2">The sequence shown here is derived from an EMBL/GenBank/DDBJ whole genome shotgun (WGS) entry which is preliminary data.</text>
</comment>
<dbReference type="SUPFAM" id="SSF53448">
    <property type="entry name" value="Nucleotide-diphospho-sugar transferases"/>
    <property type="match status" value="1"/>
</dbReference>
<sequence length="291" mass="31542">MTTAKAFSVIIPAHNEEAVIGRCLTFLLADAPAEHAMDIVVVANGCNDRTAEFAERFDAVAKVLTLSEGSKTAAINAGCAAARHCPRIVLDADVLCSYLTAAALADALHEPGVMTASPAISLNLQGATRMMQAYYRVWLRQPYAIAGKGGAGCYGLSRAAIETIGEFPAIIADDIWIHTRFPDAQKRYLRHNAAGEPVCTVVFPPRTAWEQIKVEARRRLGNAEVLRDHPSPYNLHSGGSAGLGHALTNGASAFDLIAFFGIKFAARLRALWQRLQGRTTQWTRDQSSRKR</sequence>
<dbReference type="OrthoDB" id="9797391at2"/>
<proteinExistence type="predicted"/>
<dbReference type="PANTHER" id="PTHR43646:SF3">
    <property type="entry name" value="SLR1566 PROTEIN"/>
    <property type="match status" value="1"/>
</dbReference>
<keyword evidence="2" id="KW-0808">Transferase</keyword>
<dbReference type="InterPro" id="IPR001173">
    <property type="entry name" value="Glyco_trans_2-like"/>
</dbReference>
<dbReference type="EMBL" id="VHJK01000001">
    <property type="protein sequence ID" value="TRD11668.1"/>
    <property type="molecule type" value="Genomic_DNA"/>
</dbReference>
<dbReference type="GO" id="GO:0016740">
    <property type="term" value="F:transferase activity"/>
    <property type="evidence" value="ECO:0007669"/>
    <property type="project" value="UniProtKB-KW"/>
</dbReference>
<dbReference type="PANTHER" id="PTHR43646">
    <property type="entry name" value="GLYCOSYLTRANSFERASE"/>
    <property type="match status" value="1"/>
</dbReference>
<dbReference type="InterPro" id="IPR029044">
    <property type="entry name" value="Nucleotide-diphossugar_trans"/>
</dbReference>
<protein>
    <submittedName>
        <fullName evidence="2">Glycosyltransferase</fullName>
    </submittedName>
</protein>
<dbReference type="Proteomes" id="UP000316343">
    <property type="component" value="Unassembled WGS sequence"/>
</dbReference>
<evidence type="ECO:0000259" key="1">
    <source>
        <dbReference type="Pfam" id="PF00535"/>
    </source>
</evidence>
<reference evidence="2 3" key="1">
    <citation type="submission" date="2019-06" db="EMBL/GenBank/DDBJ databases">
        <title>Erythrobacter insulae sp. nov., isolated from a tidal flat.</title>
        <authorList>
            <person name="Yoon J.-H."/>
        </authorList>
    </citation>
    <scope>NUCLEOTIDE SEQUENCE [LARGE SCALE GENOMIC DNA]</scope>
    <source>
        <strain evidence="2 3">JBTF-M21</strain>
    </source>
</reference>
<gene>
    <name evidence="2" type="ORF">FGU71_07170</name>
</gene>
<evidence type="ECO:0000313" key="2">
    <source>
        <dbReference type="EMBL" id="TRD11668.1"/>
    </source>
</evidence>
<dbReference type="RefSeq" id="WP_142787941.1">
    <property type="nucleotide sequence ID" value="NZ_VHJK01000001.1"/>
</dbReference>
<dbReference type="Gene3D" id="3.90.550.10">
    <property type="entry name" value="Spore Coat Polysaccharide Biosynthesis Protein SpsA, Chain A"/>
    <property type="match status" value="1"/>
</dbReference>
<organism evidence="2 3">
    <name type="scientific">Erythrobacter insulae</name>
    <dbReference type="NCBI Taxonomy" id="2584124"/>
    <lineage>
        <taxon>Bacteria</taxon>
        <taxon>Pseudomonadati</taxon>
        <taxon>Pseudomonadota</taxon>
        <taxon>Alphaproteobacteria</taxon>
        <taxon>Sphingomonadales</taxon>
        <taxon>Erythrobacteraceae</taxon>
        <taxon>Erythrobacter/Porphyrobacter group</taxon>
        <taxon>Erythrobacter</taxon>
    </lineage>
</organism>
<keyword evidence="3" id="KW-1185">Reference proteome</keyword>
<accession>A0A547PC04</accession>
<feature type="domain" description="Glycosyltransferase 2-like" evidence="1">
    <location>
        <begin position="8"/>
        <end position="130"/>
    </location>
</feature>
<dbReference type="Pfam" id="PF00535">
    <property type="entry name" value="Glycos_transf_2"/>
    <property type="match status" value="1"/>
</dbReference>
<dbReference type="AlphaFoldDB" id="A0A547PC04"/>